<accession>A0A5B8Z2C4</accession>
<evidence type="ECO:0000313" key="3">
    <source>
        <dbReference type="EMBL" id="QED46423.1"/>
    </source>
</evidence>
<organism evidence="3 4">
    <name type="scientific">Cytobacillus dafuensis</name>
    <name type="common">Bacillus dafuensis</name>
    <dbReference type="NCBI Taxonomy" id="1742359"/>
    <lineage>
        <taxon>Bacteria</taxon>
        <taxon>Bacillati</taxon>
        <taxon>Bacillota</taxon>
        <taxon>Bacilli</taxon>
        <taxon>Bacillales</taxon>
        <taxon>Bacillaceae</taxon>
        <taxon>Cytobacillus</taxon>
    </lineage>
</organism>
<keyword evidence="1" id="KW-0472">Membrane</keyword>
<dbReference type="SMART" id="SM00327">
    <property type="entry name" value="VWA"/>
    <property type="match status" value="1"/>
</dbReference>
<dbReference type="Gene3D" id="3.40.50.410">
    <property type="entry name" value="von Willebrand factor, type A domain"/>
    <property type="match status" value="2"/>
</dbReference>
<feature type="domain" description="VWFA" evidence="2">
    <location>
        <begin position="193"/>
        <end position="384"/>
    </location>
</feature>
<protein>
    <submittedName>
        <fullName evidence="3">VWA domain-containing protein</fullName>
    </submittedName>
</protein>
<evidence type="ECO:0000313" key="4">
    <source>
        <dbReference type="Proteomes" id="UP000321555"/>
    </source>
</evidence>
<evidence type="ECO:0000256" key="1">
    <source>
        <dbReference type="SAM" id="Phobius"/>
    </source>
</evidence>
<dbReference type="PROSITE" id="PS50234">
    <property type="entry name" value="VWFA"/>
    <property type="match status" value="1"/>
</dbReference>
<dbReference type="EMBL" id="CP042593">
    <property type="protein sequence ID" value="QED46423.1"/>
    <property type="molecule type" value="Genomic_DNA"/>
</dbReference>
<dbReference type="Pfam" id="PF13519">
    <property type="entry name" value="VWA_2"/>
    <property type="match status" value="1"/>
</dbReference>
<sequence>MLRRKYSLKGACNWMIKHINKRYVIIFILLVSFISAFLFVISSTENSTKEASEKPQSNKEEYEEIEDDLLEENRPKQLDAEEILANLPSTLEKIDEIVAYPVGAFSGRQYRDLTEDEKLYILEHFDKLPKIGDSDPKKDQPTDEEIEPYWRLVYSLFHEDYPGPNDILKELNTILFGRPDLEDDRYRFKEHLNVEIILDASGSMAKKIDGKTMMDMAKEAIQEFTADLPKDANVALRVYGHKGSGSNQDKQLSCASNELVYPLKKYNAYSLKSSLKRFKPSGWTPLAKAIEEAKSDLSAYNGENHTNIIYLVSDGVETCGGDPVKAAQELADSNITPIVNIIGFNVDSEGQRQLKEIADAAKGTYTTVLNQEGLSDEFDRSKEIAQKWEEWAADAVKQLEDENNQQWDNIFNASNIWMEKNKQQRMNIIDVADDLHKSGQISKESAEIIKEKANDQSRKILKLSTDLRDGLWVLKDKKYEEVQEEIDKLFDENVERIKNRKK</sequence>
<reference evidence="4" key="1">
    <citation type="submission" date="2019-08" db="EMBL/GenBank/DDBJ databases">
        <authorList>
            <person name="Zheng X."/>
        </authorList>
    </citation>
    <scope>NUCLEOTIDE SEQUENCE [LARGE SCALE GENOMIC DNA]</scope>
    <source>
        <strain evidence="4">FJAT-25496</strain>
    </source>
</reference>
<keyword evidence="4" id="KW-1185">Reference proteome</keyword>
<dbReference type="InterPro" id="IPR002035">
    <property type="entry name" value="VWF_A"/>
</dbReference>
<proteinExistence type="predicted"/>
<dbReference type="SUPFAM" id="SSF53300">
    <property type="entry name" value="vWA-like"/>
    <property type="match status" value="1"/>
</dbReference>
<dbReference type="KEGG" id="bda:FSZ17_03590"/>
<keyword evidence="1" id="KW-0812">Transmembrane</keyword>
<dbReference type="Proteomes" id="UP000321555">
    <property type="component" value="Chromosome"/>
</dbReference>
<keyword evidence="1" id="KW-1133">Transmembrane helix</keyword>
<evidence type="ECO:0000259" key="2">
    <source>
        <dbReference type="PROSITE" id="PS50234"/>
    </source>
</evidence>
<feature type="transmembrane region" description="Helical" evidence="1">
    <location>
        <begin position="23"/>
        <end position="41"/>
    </location>
</feature>
<gene>
    <name evidence="3" type="ORF">FSZ17_03590</name>
</gene>
<dbReference type="AlphaFoldDB" id="A0A5B8Z2C4"/>
<dbReference type="OrthoDB" id="9783818at2"/>
<dbReference type="STRING" id="1742359.GCA_001439625_01269"/>
<dbReference type="InterPro" id="IPR036465">
    <property type="entry name" value="vWFA_dom_sf"/>
</dbReference>
<name>A0A5B8Z2C4_CYTDA</name>